<gene>
    <name evidence="2" type="ORF">PFISCL1PPCAC_26016</name>
</gene>
<comment type="caution">
    <text evidence="2">The sequence shown here is derived from an EMBL/GenBank/DDBJ whole genome shotgun (WGS) entry which is preliminary data.</text>
</comment>
<feature type="non-terminal residue" evidence="2">
    <location>
        <position position="1"/>
    </location>
</feature>
<reference evidence="2" key="1">
    <citation type="submission" date="2023-10" db="EMBL/GenBank/DDBJ databases">
        <title>Genome assembly of Pristionchus species.</title>
        <authorList>
            <person name="Yoshida K."/>
            <person name="Sommer R.J."/>
        </authorList>
    </citation>
    <scope>NUCLEOTIDE SEQUENCE</scope>
    <source>
        <strain evidence="2">RS5133</strain>
    </source>
</reference>
<feature type="domain" description="BTB" evidence="1">
    <location>
        <begin position="149"/>
        <end position="216"/>
    </location>
</feature>
<evidence type="ECO:0000313" key="2">
    <source>
        <dbReference type="EMBL" id="GMT34719.1"/>
    </source>
</evidence>
<accession>A0AAV5WYZ9</accession>
<dbReference type="SMART" id="SM00225">
    <property type="entry name" value="BTB"/>
    <property type="match status" value="1"/>
</dbReference>
<dbReference type="PROSITE" id="PS50097">
    <property type="entry name" value="BTB"/>
    <property type="match status" value="1"/>
</dbReference>
<organism evidence="2 3">
    <name type="scientific">Pristionchus fissidentatus</name>
    <dbReference type="NCBI Taxonomy" id="1538716"/>
    <lineage>
        <taxon>Eukaryota</taxon>
        <taxon>Metazoa</taxon>
        <taxon>Ecdysozoa</taxon>
        <taxon>Nematoda</taxon>
        <taxon>Chromadorea</taxon>
        <taxon>Rhabditida</taxon>
        <taxon>Rhabditina</taxon>
        <taxon>Diplogasteromorpha</taxon>
        <taxon>Diplogasteroidea</taxon>
        <taxon>Neodiplogasteridae</taxon>
        <taxon>Pristionchus</taxon>
    </lineage>
</organism>
<evidence type="ECO:0000313" key="3">
    <source>
        <dbReference type="Proteomes" id="UP001432322"/>
    </source>
</evidence>
<keyword evidence="3" id="KW-1185">Reference proteome</keyword>
<sequence>DAQTETDCATPKFSTLPRASLTYEEEQSARVSLPCTGRKFEFQSHVGRVKILKPSDRGDRYAIFYSVRSNCTAVIGVAINIRVESGPSDFQNKQNAHFFSMTGLFSTCPEITYEKKLVEFDLLKNFTFDMRIKVIRSSAAIMVFPVVFKRVIIRVEGTELEVDTSLLSYWSEFFSAYFQSEMRETLEGRYPIEECSLVNFREMLAVIQPCGKQITKKNFEPMLELGRRYMMPMLTHKCEEYLADQSGHAFSAIKLFEIAEKYELVLTRKLTLESLSSSKEFRQVMRCKEYGGLSEQLKRTMLDKYVEVDMRNNPND</sequence>
<protein>
    <recommendedName>
        <fullName evidence="1">BTB domain-containing protein</fullName>
    </recommendedName>
</protein>
<dbReference type="InterPro" id="IPR011333">
    <property type="entry name" value="SKP1/BTB/POZ_sf"/>
</dbReference>
<dbReference type="PANTHER" id="PTHR22744">
    <property type="entry name" value="HELIX LOOP HELIX PROTEIN 21-RELATED"/>
    <property type="match status" value="1"/>
</dbReference>
<dbReference type="Gene3D" id="3.30.710.10">
    <property type="entry name" value="Potassium Channel Kv1.1, Chain A"/>
    <property type="match status" value="1"/>
</dbReference>
<dbReference type="SUPFAM" id="SSF54695">
    <property type="entry name" value="POZ domain"/>
    <property type="match status" value="1"/>
</dbReference>
<dbReference type="EMBL" id="BTSY01000006">
    <property type="protein sequence ID" value="GMT34719.1"/>
    <property type="molecule type" value="Genomic_DNA"/>
</dbReference>
<evidence type="ECO:0000259" key="1">
    <source>
        <dbReference type="PROSITE" id="PS50097"/>
    </source>
</evidence>
<dbReference type="Proteomes" id="UP001432322">
    <property type="component" value="Unassembled WGS sequence"/>
</dbReference>
<dbReference type="InterPro" id="IPR000210">
    <property type="entry name" value="BTB/POZ_dom"/>
</dbReference>
<proteinExistence type="predicted"/>
<dbReference type="AlphaFoldDB" id="A0AAV5WYZ9"/>
<name>A0AAV5WYZ9_9BILA</name>
<dbReference type="Pfam" id="PF00651">
    <property type="entry name" value="BTB"/>
    <property type="match status" value="1"/>
</dbReference>
<dbReference type="PANTHER" id="PTHR22744:SF14">
    <property type="entry name" value="BTB DOMAIN-CONTAINING PROTEIN-RELATED"/>
    <property type="match status" value="1"/>
</dbReference>